<feature type="compositionally biased region" description="Polar residues" evidence="1">
    <location>
        <begin position="55"/>
        <end position="89"/>
    </location>
</feature>
<sequence length="289" mass="32732">MADFFGDSSDDEFLAIVACTIIIISSSKRKAKRKKRASVTRRPFESHKFREKQLSRTSTRTEVQPNPHKIQTNSKEQVESPSSHVSETEQTSERVCIASEIERWKEAKTILNIDKDEQFAHLLIDSFYATRSAQSSQDVQSIRPKVPADTKALLPQNRDAKLHSTVTRTGEQIFKVKIKNEPVQSIQPVHEFYDGEEIVRVIKQEESDSESLPSYKSNDIGIGIKEEADGFNPLGDETDMKATSYFPKICSTSSRHLQETDPELARPTCNRITKLKEEYILPACDAGQI</sequence>
<evidence type="ECO:0000313" key="2">
    <source>
        <dbReference type="EMBL" id="PVD18700.1"/>
    </source>
</evidence>
<keyword evidence="3" id="KW-1185">Reference proteome</keyword>
<reference evidence="2 3" key="1">
    <citation type="submission" date="2018-04" db="EMBL/GenBank/DDBJ databases">
        <title>The genome of golden apple snail Pomacea canaliculata provides insight into stress tolerance and invasive adaptation.</title>
        <authorList>
            <person name="Liu C."/>
            <person name="Liu B."/>
            <person name="Ren Y."/>
            <person name="Zhang Y."/>
            <person name="Wang H."/>
            <person name="Li S."/>
            <person name="Jiang F."/>
            <person name="Yin L."/>
            <person name="Zhang G."/>
            <person name="Qian W."/>
            <person name="Fan W."/>
        </authorList>
    </citation>
    <scope>NUCLEOTIDE SEQUENCE [LARGE SCALE GENOMIC DNA]</scope>
    <source>
        <strain evidence="2">SZHN2017</strain>
        <tissue evidence="2">Muscle</tissue>
    </source>
</reference>
<comment type="caution">
    <text evidence="2">The sequence shown here is derived from an EMBL/GenBank/DDBJ whole genome shotgun (WGS) entry which is preliminary data.</text>
</comment>
<evidence type="ECO:0000256" key="1">
    <source>
        <dbReference type="SAM" id="MobiDB-lite"/>
    </source>
</evidence>
<evidence type="ECO:0000313" key="3">
    <source>
        <dbReference type="Proteomes" id="UP000245119"/>
    </source>
</evidence>
<protein>
    <submittedName>
        <fullName evidence="2">Uncharacterized protein</fullName>
    </submittedName>
</protein>
<dbReference type="Proteomes" id="UP000245119">
    <property type="component" value="Linkage Group LG14"/>
</dbReference>
<feature type="compositionally biased region" description="Basic and acidic residues" evidence="1">
    <location>
        <begin position="42"/>
        <end position="54"/>
    </location>
</feature>
<feature type="region of interest" description="Disordered" evidence="1">
    <location>
        <begin position="27"/>
        <end position="92"/>
    </location>
</feature>
<dbReference type="AlphaFoldDB" id="A0A2T7NBZ4"/>
<gene>
    <name evidence="2" type="ORF">C0Q70_21250</name>
</gene>
<proteinExistence type="predicted"/>
<accession>A0A2T7NBZ4</accession>
<name>A0A2T7NBZ4_POMCA</name>
<dbReference type="EMBL" id="PZQS01000014">
    <property type="protein sequence ID" value="PVD18700.1"/>
    <property type="molecule type" value="Genomic_DNA"/>
</dbReference>
<feature type="compositionally biased region" description="Basic residues" evidence="1">
    <location>
        <begin position="27"/>
        <end position="39"/>
    </location>
</feature>
<organism evidence="2 3">
    <name type="scientific">Pomacea canaliculata</name>
    <name type="common">Golden apple snail</name>
    <dbReference type="NCBI Taxonomy" id="400727"/>
    <lineage>
        <taxon>Eukaryota</taxon>
        <taxon>Metazoa</taxon>
        <taxon>Spiralia</taxon>
        <taxon>Lophotrochozoa</taxon>
        <taxon>Mollusca</taxon>
        <taxon>Gastropoda</taxon>
        <taxon>Caenogastropoda</taxon>
        <taxon>Architaenioglossa</taxon>
        <taxon>Ampullarioidea</taxon>
        <taxon>Ampullariidae</taxon>
        <taxon>Pomacea</taxon>
    </lineage>
</organism>